<dbReference type="RefSeq" id="WP_128390252.1">
    <property type="nucleotide sequence ID" value="NZ_SBII01000008.1"/>
</dbReference>
<accession>A0A3S3QZR1</accession>
<dbReference type="Proteomes" id="UP000287527">
    <property type="component" value="Unassembled WGS sequence"/>
</dbReference>
<protein>
    <recommendedName>
        <fullName evidence="4">Outer membrane lipoprotein-sorting protein</fullName>
    </recommendedName>
</protein>
<feature type="chain" id="PRO_5018784708" description="Outer membrane lipoprotein-sorting protein" evidence="1">
    <location>
        <begin position="19"/>
        <end position="268"/>
    </location>
</feature>
<evidence type="ECO:0008006" key="4">
    <source>
        <dbReference type="Google" id="ProtNLM"/>
    </source>
</evidence>
<dbReference type="AlphaFoldDB" id="A0A3S3QZR1"/>
<reference evidence="2 3" key="1">
    <citation type="submission" date="2019-01" db="EMBL/GenBank/DDBJ databases">
        <title>Flavobacterium sp. nov.,isolated from freshwater.</title>
        <authorList>
            <person name="Zhang R."/>
            <person name="Du Z.-J."/>
        </authorList>
    </citation>
    <scope>NUCLEOTIDE SEQUENCE [LARGE SCALE GENOMIC DNA]</scope>
    <source>
        <strain evidence="2 3">1E403</strain>
    </source>
</reference>
<evidence type="ECO:0000313" key="2">
    <source>
        <dbReference type="EMBL" id="RWW99703.1"/>
    </source>
</evidence>
<feature type="signal peptide" evidence="1">
    <location>
        <begin position="1"/>
        <end position="18"/>
    </location>
</feature>
<organism evidence="2 3">
    <name type="scientific">Flavobacterium cerinum</name>
    <dbReference type="NCBI Taxonomy" id="2502784"/>
    <lineage>
        <taxon>Bacteria</taxon>
        <taxon>Pseudomonadati</taxon>
        <taxon>Bacteroidota</taxon>
        <taxon>Flavobacteriia</taxon>
        <taxon>Flavobacteriales</taxon>
        <taxon>Flavobacteriaceae</taxon>
        <taxon>Flavobacterium</taxon>
    </lineage>
</organism>
<gene>
    <name evidence="2" type="ORF">EPI11_12180</name>
</gene>
<evidence type="ECO:0000313" key="3">
    <source>
        <dbReference type="Proteomes" id="UP000287527"/>
    </source>
</evidence>
<evidence type="ECO:0000256" key="1">
    <source>
        <dbReference type="SAM" id="SignalP"/>
    </source>
</evidence>
<dbReference type="OrthoDB" id="1339132at2"/>
<dbReference type="EMBL" id="SBII01000008">
    <property type="protein sequence ID" value="RWW99703.1"/>
    <property type="molecule type" value="Genomic_DNA"/>
</dbReference>
<keyword evidence="3" id="KW-1185">Reference proteome</keyword>
<sequence>MKKIIVVFALLLSLSAIAQNFPEKRPELLLGKELKVKPLKENKKGEGYEYFYSDPKMRDSYLREKVYFSVTPAGGLVGRVFKVTAVDADPERKGKARLTLVDETKGETIYYSYLSYLKHDFYFEVIGGLKLPTDLYCDFITEKKDKFTGETIYTTELLYLKTFTKIKKGAGAKYYMSISDYNKEEYLGKKGVIILLENNKRIDKPEVVIEVSPDGDRGFRYTATFELTLKDVNLLIDNKMTDTRIYIFDNVVSDNDCFYGMFGCLVTK</sequence>
<name>A0A3S3QZR1_9FLAO</name>
<proteinExistence type="predicted"/>
<comment type="caution">
    <text evidence="2">The sequence shown here is derived from an EMBL/GenBank/DDBJ whole genome shotgun (WGS) entry which is preliminary data.</text>
</comment>
<keyword evidence="1" id="KW-0732">Signal</keyword>